<dbReference type="InterPro" id="IPR050558">
    <property type="entry name" value="PTS_Sugar-Specific_Components"/>
</dbReference>
<feature type="domain" description="PTS EIIC type-1" evidence="20">
    <location>
        <begin position="102"/>
        <end position="457"/>
    </location>
</feature>
<feature type="transmembrane region" description="Helical" evidence="17">
    <location>
        <begin position="355"/>
        <end position="374"/>
    </location>
</feature>
<protein>
    <recommendedName>
        <fullName evidence="14">PTS system sucrose-specific EIIBCA component</fullName>
        <ecNumber evidence="11">2.7.1.211</ecNumber>
    </recommendedName>
    <alternativeName>
        <fullName evidence="15">EIIBCA-Scr</fullName>
    </alternativeName>
</protein>
<dbReference type="RefSeq" id="WP_209530953.1">
    <property type="nucleotide sequence ID" value="NZ_JAEEGA010000014.1"/>
</dbReference>
<keyword evidence="8" id="KW-0418">Kinase</keyword>
<feature type="transmembrane region" description="Helical" evidence="17">
    <location>
        <begin position="281"/>
        <end position="307"/>
    </location>
</feature>
<dbReference type="GO" id="GO:0009401">
    <property type="term" value="P:phosphoenolpyruvate-dependent sugar phosphotransferase system"/>
    <property type="evidence" value="ECO:0007669"/>
    <property type="project" value="UniProtKB-KW"/>
</dbReference>
<dbReference type="PROSITE" id="PS00371">
    <property type="entry name" value="PTS_EIIA_TYPE_1_HIS"/>
    <property type="match status" value="1"/>
</dbReference>
<evidence type="ECO:0000259" key="20">
    <source>
        <dbReference type="PROSITE" id="PS51103"/>
    </source>
</evidence>
<evidence type="ECO:0000256" key="5">
    <source>
        <dbReference type="ARBA" id="ARBA00022679"/>
    </source>
</evidence>
<feature type="transmembrane region" description="Helical" evidence="17">
    <location>
        <begin position="424"/>
        <end position="445"/>
    </location>
</feature>
<dbReference type="Pfam" id="PF00367">
    <property type="entry name" value="PTS_EIIB"/>
    <property type="match status" value="1"/>
</dbReference>
<dbReference type="SUPFAM" id="SSF51261">
    <property type="entry name" value="Duplicated hybrid motif"/>
    <property type="match status" value="1"/>
</dbReference>
<accession>A0A940P862</accession>
<dbReference type="AlphaFoldDB" id="A0A940P862"/>
<dbReference type="CDD" id="cd00212">
    <property type="entry name" value="PTS_IIB_glc"/>
    <property type="match status" value="1"/>
</dbReference>
<dbReference type="InterPro" id="IPR018113">
    <property type="entry name" value="PTrfase_EIIB_Cys"/>
</dbReference>
<sequence>MDKKKLAQEIVSQMGGAENIKQSWHCITRLRFNFKEKDKINSEAIKQLDGVLGAQFQSGQFQIIIGNEVASVYGELSALLEGKLTEDGNSQAKGNLIERILDTISGIFTPLLPAITGGGLLKGIMALLVATKLMSETSSNYEILSFISDAPFHFLPFLIAFSAAKRFKTDASLAVTLAGILMYPQLMEYAAGGEVSSLKFIGFSIPMNSYASSVLPIILGVLLLSYVHKYVDQIVPKSLKIIFTPLLSLLITAPLMLMFIAPLGNYIGVYLERFFAVMFDVAGPFAGMLMGGLMPLIVITGMHYAFFPSTFASFEKVGYDIMLLPMNFVANLAQSGAVLGVFLKTKDQKMKQLSFSTLIPAIFGITEPAIYGVTMKLKKPFYASLAGGAVGGAIFGLFNVKNFAFAVPGIMSLPSYIEKGTNNFLMAIIGIAASFTVSLVVTLLLKFDEETASEAAPREILTSTVTKERPAEVLSPLTGSVLPLETVPDATFAEGLVGKGVAIVPAEGLVKAPFDGEVMMLTSTNHAIGLRSTEGVEMLIHIGLETVELKGAGFELLVKDGQKFKRGDALLRFDLADIKAQGYNLVTPVVITNASQFLDVIHTAETKVVAGETKLLMLIN</sequence>
<keyword evidence="2" id="KW-0813">Transport</keyword>
<dbReference type="InterPro" id="IPR036878">
    <property type="entry name" value="Glu_permease_IIB"/>
</dbReference>
<dbReference type="InterPro" id="IPR001996">
    <property type="entry name" value="PTS_IIB_1"/>
</dbReference>
<evidence type="ECO:0000256" key="12">
    <source>
        <dbReference type="ARBA" id="ARBA00045139"/>
    </source>
</evidence>
<evidence type="ECO:0000256" key="14">
    <source>
        <dbReference type="ARBA" id="ARBA00074554"/>
    </source>
</evidence>
<gene>
    <name evidence="21" type="ORF">I6N95_19190</name>
</gene>
<evidence type="ECO:0000256" key="2">
    <source>
        <dbReference type="ARBA" id="ARBA00022448"/>
    </source>
</evidence>
<feature type="active site" description="Phosphocysteine intermediate; for EIIB activity" evidence="16">
    <location>
        <position position="26"/>
    </location>
</feature>
<comment type="catalytic activity">
    <reaction evidence="13">
        <text>N(pros)-phospho-L-histidyl-[protein](out) + sucrose = sucrose 6(G)-phosphate(in) + L-histidyl-[protein]</text>
        <dbReference type="Rhea" id="RHEA:49236"/>
        <dbReference type="Rhea" id="RHEA-COMP:9745"/>
        <dbReference type="Rhea" id="RHEA-COMP:9746"/>
        <dbReference type="ChEBI" id="CHEBI:17992"/>
        <dbReference type="ChEBI" id="CHEBI:29979"/>
        <dbReference type="ChEBI" id="CHEBI:64837"/>
        <dbReference type="ChEBI" id="CHEBI:91002"/>
        <dbReference type="EC" id="2.7.1.211"/>
    </reaction>
</comment>
<evidence type="ECO:0000259" key="19">
    <source>
        <dbReference type="PROSITE" id="PS51098"/>
    </source>
</evidence>
<comment type="caution">
    <text evidence="21">The sequence shown here is derived from an EMBL/GenBank/DDBJ whole genome shotgun (WGS) entry which is preliminary data.</text>
</comment>
<dbReference type="GO" id="GO:0016301">
    <property type="term" value="F:kinase activity"/>
    <property type="evidence" value="ECO:0007669"/>
    <property type="project" value="UniProtKB-KW"/>
</dbReference>
<name>A0A940P862_9ENTE</name>
<dbReference type="EC" id="2.7.1.211" evidence="11"/>
<evidence type="ECO:0000256" key="11">
    <source>
        <dbReference type="ARBA" id="ARBA00044053"/>
    </source>
</evidence>
<dbReference type="Proteomes" id="UP000674938">
    <property type="component" value="Unassembled WGS sequence"/>
</dbReference>
<keyword evidence="6" id="KW-0598">Phosphotransferase system</keyword>
<evidence type="ECO:0000256" key="3">
    <source>
        <dbReference type="ARBA" id="ARBA00022475"/>
    </source>
</evidence>
<dbReference type="GO" id="GO:0015771">
    <property type="term" value="P:trehalose transport"/>
    <property type="evidence" value="ECO:0007669"/>
    <property type="project" value="TreeGrafter"/>
</dbReference>
<reference evidence="21" key="1">
    <citation type="submission" date="2020-12" db="EMBL/GenBank/DDBJ databases">
        <title>Vagococcus allomyrinae sp. nov. and Enterococcus lavae sp. nov., isolated from the larvae of Allomyrina dichotoma.</title>
        <authorList>
            <person name="Lee S.D."/>
        </authorList>
    </citation>
    <scope>NUCLEOTIDE SEQUENCE</scope>
    <source>
        <strain evidence="21">BWB3-3</strain>
    </source>
</reference>
<evidence type="ECO:0000256" key="6">
    <source>
        <dbReference type="ARBA" id="ARBA00022683"/>
    </source>
</evidence>
<comment type="subcellular location">
    <subcellularLocation>
        <location evidence="1">Cell membrane</location>
        <topology evidence="1">Multi-pass membrane protein</topology>
    </subcellularLocation>
</comment>
<evidence type="ECO:0000256" key="4">
    <source>
        <dbReference type="ARBA" id="ARBA00022597"/>
    </source>
</evidence>
<dbReference type="FunFam" id="3.30.1360.60:FF:000001">
    <property type="entry name" value="PTS system glucose-specific IIBC component PtsG"/>
    <property type="match status" value="1"/>
</dbReference>
<feature type="transmembrane region" description="Helical" evidence="17">
    <location>
        <begin position="381"/>
        <end position="404"/>
    </location>
</feature>
<dbReference type="Pfam" id="PF02378">
    <property type="entry name" value="PTS_EIIC"/>
    <property type="match status" value="1"/>
</dbReference>
<feature type="domain" description="PTS EIIA type-1" evidence="18">
    <location>
        <begin position="489"/>
        <end position="593"/>
    </location>
</feature>
<dbReference type="PROSITE" id="PS51103">
    <property type="entry name" value="PTS_EIIC_TYPE_1"/>
    <property type="match status" value="1"/>
</dbReference>
<dbReference type="PROSITE" id="PS51093">
    <property type="entry name" value="PTS_EIIA_TYPE_1"/>
    <property type="match status" value="1"/>
</dbReference>
<dbReference type="InterPro" id="IPR011297">
    <property type="entry name" value="PTS_IIABC_b_glu"/>
</dbReference>
<dbReference type="FunFam" id="2.70.70.10:FF:000001">
    <property type="entry name" value="PTS system glucose-specific IIA component"/>
    <property type="match status" value="1"/>
</dbReference>
<dbReference type="NCBIfam" id="TIGR01995">
    <property type="entry name" value="PTS-II-ABC-beta"/>
    <property type="match status" value="1"/>
</dbReference>
<dbReference type="PANTHER" id="PTHR30175:SF1">
    <property type="entry name" value="PTS SYSTEM ARBUTIN-, CELLOBIOSE-, AND SALICIN-SPECIFIC EIIBC COMPONENT-RELATED"/>
    <property type="match status" value="1"/>
</dbReference>
<keyword evidence="5" id="KW-0808">Transferase</keyword>
<dbReference type="InterPro" id="IPR013013">
    <property type="entry name" value="PTS_EIIC_1"/>
</dbReference>
<dbReference type="PANTHER" id="PTHR30175">
    <property type="entry name" value="PHOSPHOTRANSFERASE SYSTEM TRANSPORT PROTEIN"/>
    <property type="match status" value="1"/>
</dbReference>
<dbReference type="EMBL" id="JAEEGA010000014">
    <property type="protein sequence ID" value="MBP1043147.1"/>
    <property type="molecule type" value="Genomic_DNA"/>
</dbReference>
<feature type="transmembrane region" description="Helical" evidence="17">
    <location>
        <begin position="107"/>
        <end position="131"/>
    </location>
</feature>
<evidence type="ECO:0000313" key="21">
    <source>
        <dbReference type="EMBL" id="MBP1043147.1"/>
    </source>
</evidence>
<evidence type="ECO:0000259" key="18">
    <source>
        <dbReference type="PROSITE" id="PS51093"/>
    </source>
</evidence>
<dbReference type="InterPro" id="IPR001127">
    <property type="entry name" value="PTS_EIIA_1_perm"/>
</dbReference>
<dbReference type="InterPro" id="IPR003352">
    <property type="entry name" value="PTS_EIIC"/>
</dbReference>
<keyword evidence="9 17" id="KW-1133">Transmembrane helix</keyword>
<comment type="function">
    <text evidence="12">The phosphoenolpyruvate-dependent sugar phosphotransferase system (sugar PTS), a major carbohydrate active transport system, catalyzes the phosphorylation of incoming sugar substrates concomitantly with their translocation across the cell membrane. This system is involved in sucrose transport.</text>
</comment>
<feature type="transmembrane region" description="Helical" evidence="17">
    <location>
        <begin position="239"/>
        <end position="261"/>
    </location>
</feature>
<dbReference type="PROSITE" id="PS51098">
    <property type="entry name" value="PTS_EIIB_TYPE_1"/>
    <property type="match status" value="1"/>
</dbReference>
<feature type="transmembrane region" description="Helical" evidence="17">
    <location>
        <begin position="143"/>
        <end position="164"/>
    </location>
</feature>
<keyword evidence="4 21" id="KW-0762">Sugar transport</keyword>
<keyword evidence="22" id="KW-1185">Reference proteome</keyword>
<dbReference type="Gene3D" id="3.30.1360.60">
    <property type="entry name" value="Glucose permease domain IIB"/>
    <property type="match status" value="1"/>
</dbReference>
<evidence type="ECO:0000313" key="22">
    <source>
        <dbReference type="Proteomes" id="UP000674938"/>
    </source>
</evidence>
<dbReference type="NCBIfam" id="TIGR00830">
    <property type="entry name" value="PTBA"/>
    <property type="match status" value="1"/>
</dbReference>
<evidence type="ECO:0000256" key="15">
    <source>
        <dbReference type="ARBA" id="ARBA00081008"/>
    </source>
</evidence>
<organism evidence="21 22">
    <name type="scientific">Vagococcus allomyrinae</name>
    <dbReference type="NCBI Taxonomy" id="2794353"/>
    <lineage>
        <taxon>Bacteria</taxon>
        <taxon>Bacillati</taxon>
        <taxon>Bacillota</taxon>
        <taxon>Bacilli</taxon>
        <taxon>Lactobacillales</taxon>
        <taxon>Enterococcaceae</taxon>
        <taxon>Vagococcus</taxon>
    </lineage>
</organism>
<evidence type="ECO:0000256" key="13">
    <source>
        <dbReference type="ARBA" id="ARBA00048931"/>
    </source>
</evidence>
<evidence type="ECO:0000256" key="10">
    <source>
        <dbReference type="ARBA" id="ARBA00023136"/>
    </source>
</evidence>
<feature type="transmembrane region" description="Helical" evidence="17">
    <location>
        <begin position="207"/>
        <end position="227"/>
    </location>
</feature>
<dbReference type="InterPro" id="IPR011055">
    <property type="entry name" value="Dup_hybrid_motif"/>
</dbReference>
<keyword evidence="7 17" id="KW-0812">Transmembrane</keyword>
<feature type="transmembrane region" description="Helical" evidence="17">
    <location>
        <begin position="319"/>
        <end position="343"/>
    </location>
</feature>
<dbReference type="Pfam" id="PF00358">
    <property type="entry name" value="PTS_EIIA_1"/>
    <property type="match status" value="1"/>
</dbReference>
<evidence type="ECO:0000256" key="17">
    <source>
        <dbReference type="SAM" id="Phobius"/>
    </source>
</evidence>
<dbReference type="Gene3D" id="2.70.70.10">
    <property type="entry name" value="Glucose Permease (Domain IIA)"/>
    <property type="match status" value="1"/>
</dbReference>
<evidence type="ECO:0000256" key="8">
    <source>
        <dbReference type="ARBA" id="ARBA00022777"/>
    </source>
</evidence>
<feature type="domain" description="PTS EIIB type-1" evidence="19">
    <location>
        <begin position="4"/>
        <end position="86"/>
    </location>
</feature>
<dbReference type="GO" id="GO:0008982">
    <property type="term" value="F:protein-N(PI)-phosphohistidine-sugar phosphotransferase activity"/>
    <property type="evidence" value="ECO:0007669"/>
    <property type="project" value="InterPro"/>
</dbReference>
<evidence type="ECO:0000256" key="1">
    <source>
        <dbReference type="ARBA" id="ARBA00004651"/>
    </source>
</evidence>
<dbReference type="GO" id="GO:0005886">
    <property type="term" value="C:plasma membrane"/>
    <property type="evidence" value="ECO:0007669"/>
    <property type="project" value="UniProtKB-SubCell"/>
</dbReference>
<evidence type="ECO:0000256" key="9">
    <source>
        <dbReference type="ARBA" id="ARBA00022989"/>
    </source>
</evidence>
<dbReference type="GO" id="GO:0090589">
    <property type="term" value="F:protein-phosphocysteine-trehalose phosphotransferase system transporter activity"/>
    <property type="evidence" value="ECO:0007669"/>
    <property type="project" value="TreeGrafter"/>
</dbReference>
<keyword evidence="10 17" id="KW-0472">Membrane</keyword>
<dbReference type="SUPFAM" id="SSF55604">
    <property type="entry name" value="Glucose permease domain IIB"/>
    <property type="match status" value="1"/>
</dbReference>
<evidence type="ECO:0000256" key="7">
    <source>
        <dbReference type="ARBA" id="ARBA00022692"/>
    </source>
</evidence>
<evidence type="ECO:0000256" key="16">
    <source>
        <dbReference type="PROSITE-ProRule" id="PRU00421"/>
    </source>
</evidence>
<proteinExistence type="predicted"/>
<keyword evidence="3" id="KW-1003">Cell membrane</keyword>